<dbReference type="KEGG" id="ftj:FTUN_3318"/>
<sequence>MNFTVNIANNPALLTSVSMIGAAVTAVQNGVPTTTAVGVTKFISADFTNVKSANAYQISINIYDSKTNSLGTYKVIVPANATPADVVSLINAAVTVHRRLALRFSGLFA</sequence>
<dbReference type="Proteomes" id="UP000503447">
    <property type="component" value="Chromosome"/>
</dbReference>
<organism evidence="1 2">
    <name type="scientific">Frigoriglobus tundricola</name>
    <dbReference type="NCBI Taxonomy" id="2774151"/>
    <lineage>
        <taxon>Bacteria</taxon>
        <taxon>Pseudomonadati</taxon>
        <taxon>Planctomycetota</taxon>
        <taxon>Planctomycetia</taxon>
        <taxon>Gemmatales</taxon>
        <taxon>Gemmataceae</taxon>
        <taxon>Frigoriglobus</taxon>
    </lineage>
</organism>
<evidence type="ECO:0000313" key="1">
    <source>
        <dbReference type="EMBL" id="QJW95764.1"/>
    </source>
</evidence>
<proteinExistence type="predicted"/>
<keyword evidence="2" id="KW-1185">Reference proteome</keyword>
<dbReference type="EMBL" id="CP053452">
    <property type="protein sequence ID" value="QJW95764.1"/>
    <property type="molecule type" value="Genomic_DNA"/>
</dbReference>
<protein>
    <submittedName>
        <fullName evidence="1">Uncharacterized protein</fullName>
    </submittedName>
</protein>
<reference evidence="2" key="1">
    <citation type="submission" date="2020-05" db="EMBL/GenBank/DDBJ databases">
        <title>Frigoriglobus tundricola gen. nov., sp. nov., a psychrotolerant cellulolytic planctomycete of the family Gemmataceae with two divergent copies of 16S rRNA gene.</title>
        <authorList>
            <person name="Kulichevskaya I.S."/>
            <person name="Ivanova A.A."/>
            <person name="Naumoff D.G."/>
            <person name="Beletsky A.V."/>
            <person name="Rijpstra W.I.C."/>
            <person name="Sinninghe Damste J.S."/>
            <person name="Mardanov A.V."/>
            <person name="Ravin N.V."/>
            <person name="Dedysh S.N."/>
        </authorList>
    </citation>
    <scope>NUCLEOTIDE SEQUENCE [LARGE SCALE GENOMIC DNA]</scope>
    <source>
        <strain evidence="2">PL17</strain>
    </source>
</reference>
<name>A0A6M5YQJ2_9BACT</name>
<gene>
    <name evidence="1" type="ORF">FTUN_3318</name>
</gene>
<dbReference type="AlphaFoldDB" id="A0A6M5YQJ2"/>
<evidence type="ECO:0000313" key="2">
    <source>
        <dbReference type="Proteomes" id="UP000503447"/>
    </source>
</evidence>
<accession>A0A6M5YQJ2</accession>